<name>A0ABR1UTX5_9PEZI</name>
<keyword evidence="3" id="KW-1185">Reference proteome</keyword>
<gene>
    <name evidence="2" type="ORF">PG997_014476</name>
</gene>
<evidence type="ECO:0000313" key="2">
    <source>
        <dbReference type="EMBL" id="KAK8062379.1"/>
    </source>
</evidence>
<feature type="region of interest" description="Disordered" evidence="1">
    <location>
        <begin position="1"/>
        <end position="52"/>
    </location>
</feature>
<reference evidence="2 3" key="1">
    <citation type="submission" date="2023-01" db="EMBL/GenBank/DDBJ databases">
        <title>Analysis of 21 Apiospora genomes using comparative genomics revels a genus with tremendous synthesis potential of carbohydrate active enzymes and secondary metabolites.</title>
        <authorList>
            <person name="Sorensen T."/>
        </authorList>
    </citation>
    <scope>NUCLEOTIDE SEQUENCE [LARGE SCALE GENOMIC DNA]</scope>
    <source>
        <strain evidence="2 3">CBS 114990</strain>
    </source>
</reference>
<dbReference type="EMBL" id="JAQQWN010000010">
    <property type="protein sequence ID" value="KAK8062379.1"/>
    <property type="molecule type" value="Genomic_DNA"/>
</dbReference>
<feature type="compositionally biased region" description="Low complexity" evidence="1">
    <location>
        <begin position="14"/>
        <end position="24"/>
    </location>
</feature>
<evidence type="ECO:0000256" key="1">
    <source>
        <dbReference type="SAM" id="MobiDB-lite"/>
    </source>
</evidence>
<dbReference type="RefSeq" id="XP_066660978.1">
    <property type="nucleotide sequence ID" value="XM_066818790.1"/>
</dbReference>
<dbReference type="GeneID" id="92051850"/>
<comment type="caution">
    <text evidence="2">The sequence shown here is derived from an EMBL/GenBank/DDBJ whole genome shotgun (WGS) entry which is preliminary data.</text>
</comment>
<sequence length="133" mass="14445">MAQVANSGVSMKDPSSVGSSSVGSPPSPVFRESFPLVDKQNSRSRLTPAKAGVQVDRSKDHYLFLGTEITNLGGKRQNLADYQTKLRLLAQDNQDWTVVGFAKGGVPIMSNRPIASVLPEFDELILKSREQGK</sequence>
<protein>
    <submittedName>
        <fullName evidence="2">Uncharacterized protein</fullName>
    </submittedName>
</protein>
<organism evidence="2 3">
    <name type="scientific">Apiospora hydei</name>
    <dbReference type="NCBI Taxonomy" id="1337664"/>
    <lineage>
        <taxon>Eukaryota</taxon>
        <taxon>Fungi</taxon>
        <taxon>Dikarya</taxon>
        <taxon>Ascomycota</taxon>
        <taxon>Pezizomycotina</taxon>
        <taxon>Sordariomycetes</taxon>
        <taxon>Xylariomycetidae</taxon>
        <taxon>Amphisphaeriales</taxon>
        <taxon>Apiosporaceae</taxon>
        <taxon>Apiospora</taxon>
    </lineage>
</organism>
<accession>A0ABR1UTX5</accession>
<proteinExistence type="predicted"/>
<dbReference type="Proteomes" id="UP001433268">
    <property type="component" value="Unassembled WGS sequence"/>
</dbReference>
<evidence type="ECO:0000313" key="3">
    <source>
        <dbReference type="Proteomes" id="UP001433268"/>
    </source>
</evidence>